<name>A0A1W1BCM1_9ZZZZ</name>
<evidence type="ECO:0000313" key="2">
    <source>
        <dbReference type="EMBL" id="SFV51233.1"/>
    </source>
</evidence>
<feature type="domain" description="Lcl C-terminal" evidence="1">
    <location>
        <begin position="56"/>
        <end position="167"/>
    </location>
</feature>
<proteinExistence type="predicted"/>
<evidence type="ECO:0000259" key="1">
    <source>
        <dbReference type="Pfam" id="PF07603"/>
    </source>
</evidence>
<organism evidence="2">
    <name type="scientific">hydrothermal vent metagenome</name>
    <dbReference type="NCBI Taxonomy" id="652676"/>
    <lineage>
        <taxon>unclassified sequences</taxon>
        <taxon>metagenomes</taxon>
        <taxon>ecological metagenomes</taxon>
    </lineage>
</organism>
<sequence length="184" mass="21598">MKRIFILIFSSSLLFADGDVVSVGDVEIVDTSIYTETQKLNEIKESVKSNTVYISKETQLMWQDEKYTDDEENAYFHHRSLGKVGNWTHANVYCRTLEYASFDNWRLPTLDELMKLHTTKNKLKHFQAVDFWTSTPHRGDNYWSIFTGDGYAYSHDKDDKQHIRCVRVYDKNEKKHSASGRIVQ</sequence>
<accession>A0A1W1BCM1</accession>
<dbReference type="AlphaFoldDB" id="A0A1W1BCM1"/>
<dbReference type="InterPro" id="IPR011460">
    <property type="entry name" value="Lcl_C"/>
</dbReference>
<dbReference type="EMBL" id="FPHG01000008">
    <property type="protein sequence ID" value="SFV51233.1"/>
    <property type="molecule type" value="Genomic_DNA"/>
</dbReference>
<dbReference type="Pfam" id="PF07603">
    <property type="entry name" value="Lcl_C"/>
    <property type="match status" value="1"/>
</dbReference>
<gene>
    <name evidence="2" type="ORF">MNB_SV-9-347</name>
</gene>
<protein>
    <submittedName>
        <fullName evidence="2">Putative tail fiber protein</fullName>
    </submittedName>
</protein>
<reference evidence="2" key="1">
    <citation type="submission" date="2016-10" db="EMBL/GenBank/DDBJ databases">
        <authorList>
            <person name="de Groot N.N."/>
        </authorList>
    </citation>
    <scope>NUCLEOTIDE SEQUENCE</scope>
</reference>